<keyword evidence="3" id="KW-0808">Transferase</keyword>
<dbReference type="SUPFAM" id="SSF53756">
    <property type="entry name" value="UDP-Glycosyltransferase/glycogen phosphorylase"/>
    <property type="match status" value="1"/>
</dbReference>
<comment type="similarity">
    <text evidence="1">Belongs to the glycosyltransferase group 1 family. Glycosyltransferase 4 subfamily.</text>
</comment>
<dbReference type="CDD" id="cd03801">
    <property type="entry name" value="GT4_PimA-like"/>
    <property type="match status" value="1"/>
</dbReference>
<evidence type="ECO:0000313" key="6">
    <source>
        <dbReference type="Proteomes" id="UP001501337"/>
    </source>
</evidence>
<dbReference type="EMBL" id="BAABBO010000001">
    <property type="protein sequence ID" value="GAA3949112.1"/>
    <property type="molecule type" value="Genomic_DNA"/>
</dbReference>
<protein>
    <recommendedName>
        <fullName evidence="4">Glycosyl transferase family 1 domain-containing protein</fullName>
    </recommendedName>
</protein>
<feature type="domain" description="Glycosyl transferase family 1" evidence="4">
    <location>
        <begin position="167"/>
        <end position="329"/>
    </location>
</feature>
<evidence type="ECO:0000256" key="3">
    <source>
        <dbReference type="ARBA" id="ARBA00022679"/>
    </source>
</evidence>
<evidence type="ECO:0000313" key="5">
    <source>
        <dbReference type="EMBL" id="GAA3949112.1"/>
    </source>
</evidence>
<accession>A0ABP7NME1</accession>
<dbReference type="InterPro" id="IPR029063">
    <property type="entry name" value="SAM-dependent_MTases_sf"/>
</dbReference>
<dbReference type="Pfam" id="PF00534">
    <property type="entry name" value="Glycos_transf_1"/>
    <property type="match status" value="1"/>
</dbReference>
<reference evidence="6" key="1">
    <citation type="journal article" date="2019" name="Int. J. Syst. Evol. Microbiol.">
        <title>The Global Catalogue of Microorganisms (GCM) 10K type strain sequencing project: providing services to taxonomists for standard genome sequencing and annotation.</title>
        <authorList>
            <consortium name="The Broad Institute Genomics Platform"/>
            <consortium name="The Broad Institute Genome Sequencing Center for Infectious Disease"/>
            <person name="Wu L."/>
            <person name="Ma J."/>
        </authorList>
    </citation>
    <scope>NUCLEOTIDE SEQUENCE [LARGE SCALE GENOMIC DNA]</scope>
    <source>
        <strain evidence="6">JCM 17555</strain>
    </source>
</reference>
<dbReference type="SUPFAM" id="SSF53335">
    <property type="entry name" value="S-adenosyl-L-methionine-dependent methyltransferases"/>
    <property type="match status" value="1"/>
</dbReference>
<proteinExistence type="inferred from homology"/>
<keyword evidence="2" id="KW-0328">Glycosyltransferase</keyword>
<dbReference type="InterPro" id="IPR001296">
    <property type="entry name" value="Glyco_trans_1"/>
</dbReference>
<dbReference type="Proteomes" id="UP001501337">
    <property type="component" value="Unassembled WGS sequence"/>
</dbReference>
<dbReference type="Gene3D" id="3.40.50.2000">
    <property type="entry name" value="Glycogen Phosphorylase B"/>
    <property type="match status" value="2"/>
</dbReference>
<keyword evidence="6" id="KW-1185">Reference proteome</keyword>
<dbReference type="RefSeq" id="WP_344803010.1">
    <property type="nucleotide sequence ID" value="NZ_BAABBO010000001.1"/>
</dbReference>
<gene>
    <name evidence="5" type="ORF">GCM10022278_05390</name>
</gene>
<dbReference type="Gene3D" id="3.40.50.150">
    <property type="entry name" value="Vaccinia Virus protein VP39"/>
    <property type="match status" value="1"/>
</dbReference>
<organism evidence="5 6">
    <name type="scientific">Allohahella marinimesophila</name>
    <dbReference type="NCBI Taxonomy" id="1054972"/>
    <lineage>
        <taxon>Bacteria</taxon>
        <taxon>Pseudomonadati</taxon>
        <taxon>Pseudomonadota</taxon>
        <taxon>Gammaproteobacteria</taxon>
        <taxon>Oceanospirillales</taxon>
        <taxon>Hahellaceae</taxon>
        <taxon>Allohahella</taxon>
    </lineage>
</organism>
<dbReference type="PANTHER" id="PTHR12526">
    <property type="entry name" value="GLYCOSYLTRANSFERASE"/>
    <property type="match status" value="1"/>
</dbReference>
<name>A0ABP7NME1_9GAMM</name>
<sequence>MIRLVVPGSVNQLTGGYRYDAALLKALQWSGVDAEAIEVLNLEEPDELRALVRDLQSDTPGPCHLIVDGLALARLHQHHAELLQQFSRVASHTHSLSALVHHPLCDETGLDDKQQVSLQTLEAAALQQVDLIITTSSHTCERIKCLFEPQQTVVAIEPGVERPKTLLKKQHRQGAEPLKLLCVASLVPRKGQDILVRALHRLSSQDVHCTLVGLLDRDPEFVTQIRQTVAELGLHSQVEMSGPLEEDALERHWQTADVLVLPSWYEGYGMVLDEAAVRGVPVLTTTGGALAATFREGTGLQVPPGDIEALAAAIARFAHDTALLSTCRTAALAISQAQRTWEEAAAETCLALEVMVPEARRLDLFDETWLALREPFDHQARSDNQAEQALRQWSQTLQTAGSALTVIDLGAGSGSNLRHLDACLRTQNDESLIGKRIAMDHDPAMLQALRQLPATEARAVDFQDLPSFAAAIHDAIPGGDASLLTGSALLDLVSDSWMTTVLELARQHNSAVFFALSVDGSSTLCPADEDDDLVQQLFNMHQRQGAGPGPDAAAMFARMARKRLFEVTVDASDWQLDSAAGASDRQLMTSLLTGWRVAAREQLAHAHLSASSSREARTGEQLIKVDAWCQRRMVQIRNGTLRLRLGHCDLLAIPGPAAVSAVI</sequence>
<dbReference type="PANTHER" id="PTHR12526:SF640">
    <property type="entry name" value="COLANIC ACID BIOSYNTHESIS GLYCOSYLTRANSFERASE WCAL-RELATED"/>
    <property type="match status" value="1"/>
</dbReference>
<evidence type="ECO:0000259" key="4">
    <source>
        <dbReference type="Pfam" id="PF00534"/>
    </source>
</evidence>
<evidence type="ECO:0000256" key="1">
    <source>
        <dbReference type="ARBA" id="ARBA00009481"/>
    </source>
</evidence>
<evidence type="ECO:0000256" key="2">
    <source>
        <dbReference type="ARBA" id="ARBA00022676"/>
    </source>
</evidence>
<comment type="caution">
    <text evidence="5">The sequence shown here is derived from an EMBL/GenBank/DDBJ whole genome shotgun (WGS) entry which is preliminary data.</text>
</comment>